<keyword evidence="1" id="KW-0167">Capsid protein</keyword>
<comment type="similarity">
    <text evidence="1">Belongs to the Tevenvirinae Hoc family.</text>
</comment>
<comment type="function">
    <text evidence="1">Capsid decoration protein that binds as a monomer at the center of each major capsid protein hexamer once maturation and expension of the capsid has occured. It only has a marginal effect on head stability. Dispensable for the head morphogenesis and phage infection.</text>
</comment>
<proteinExistence type="inferred from homology"/>
<dbReference type="GO" id="GO:0098021">
    <property type="term" value="C:viral capsid, decoration"/>
    <property type="evidence" value="ECO:0007669"/>
    <property type="project" value="UniProtKB-UniRule"/>
</dbReference>
<keyword evidence="3" id="KW-1185">Reference proteome</keyword>
<dbReference type="GeneID" id="55816612"/>
<protein>
    <recommendedName>
        <fullName evidence="1">Highly immunogenic outer capsid protein</fullName>
        <shortName evidence="1">Hoc</shortName>
    </recommendedName>
</protein>
<dbReference type="Proteomes" id="UP000464274">
    <property type="component" value="Segment"/>
</dbReference>
<gene>
    <name evidence="2" type="primary">hoc</name>
    <name evidence="2" type="ORF">vBAbaMPhT2_147</name>
</gene>
<comment type="caution">
    <text evidence="1">Lacks conserved residue(s) required for the propagation of feature annotation.</text>
</comment>
<evidence type="ECO:0000313" key="2">
    <source>
        <dbReference type="EMBL" id="QHJ75759.1"/>
    </source>
</evidence>
<comment type="subunit">
    <text evidence="1">Monomer. Interacts with the major capsid protein; one hoc molecule associates with each hexamer facet.</text>
</comment>
<sequence length="1010" mass="111184">MAISNVKLEVSNPNPKIGDSVKFTVTWIGSPNSLKYGVADKVAFRGYGDFIEFPTATVHSGKNTASFYTTINSSMFGIKTGGFVVTHYSISNDVTSVESTDEITLAIDHPDIDFQVTLSPANSSIKAGETTVFTPTITGVEPPFSASYKWYYETSPTPDTGAVFSKTWDTPGHKQVLCDVTVTKDGYNSKTVQGSTSLTMTTGSLEEDIAIYISGIRPNYRIFDNLEAMASVVGLPENAIISYQWEIDGVKVADTTSLSHMLMSVGHHRVQLICSVHTPDYKGITVESPVFPIIVNKIPANELNVTIPDLALALQHWGPNGRLLIYAHASLDTPDGSSVVINVDKSKPAVFKIDGNLVGTSFGPNPSHVVATKYYMPPSFVGNHNASATFSVEETEYTESGQVSGTSTFNIDKIRYSGYSFVINGILYSNRYPFYIKALPGEQFQISVENWFSDLVHATPEYATELKALGKKGIFELTDQNGNVVATAVNNIITYTVPSESNTLKGKIRHTLNDGALFDLNPYQTEMTVEFTFVSNPMEPFPKCSIVQTPNPVRLGQPVKYTVAFSDLPENTNIDDSKWFINDTEVGNGAELNRTASSGNIKIRNSTLAIPIEFDQALLGAEYTPNILKKPWPEITLGLLPARTSIPWGEFLISEYDIIGRDLIEDDFKLVAHTPLWFLDNKPLDTLAPDGTLNIRALTPGQHTVKSIITLEHPDYENEKLDIEKSFNITMEPRIMDTTVELTPLDPSIKLGDKQRFTATVTVTPETPDAVTTYQWFVDDSEQTGFTENYMEYTATEVGTKTVKVITTTSASGTDDVVKESTTTVVVTKLSQTTTVSIAPESQEIELCENYTIAVTVTGAPDEASISYLWTDGTTSDVIERTSSEVGEQIYSCTVTVTHPDYEDLVTTTSARVITTDSAPVIPDSCEIQYVHPLPQRNSAYIWAGWWIMDEIEKIAKSGGDWKKPQPGNKYECHLATLAKMLYDFPEVDVQESRHGRIVHRSALDIGIIY</sequence>
<comment type="subcellular location">
    <subcellularLocation>
        <location evidence="1">Virion</location>
    </subcellularLocation>
</comment>
<dbReference type="KEGG" id="vg:55816612"/>
<organism evidence="2 3">
    <name type="scientific">Acinetobacter phage vB_AbaM_PhT2</name>
    <dbReference type="NCBI Taxonomy" id="2690230"/>
    <lineage>
        <taxon>Viruses</taxon>
        <taxon>Duplodnaviria</taxon>
        <taxon>Heunggongvirae</taxon>
        <taxon>Uroviricota</taxon>
        <taxon>Caudoviricetes</taxon>
        <taxon>Pantevenvirales</taxon>
        <taxon>Straboviridae</taxon>
        <taxon>Twarogvirinae</taxon>
        <taxon>Hadassahvirus</taxon>
        <taxon>Hadassahvirus pht2</taxon>
    </lineage>
</organism>
<dbReference type="RefSeq" id="YP_009887167.1">
    <property type="nucleotide sequence ID" value="NC_049494.1"/>
</dbReference>
<keyword evidence="1" id="KW-0946">Virion</keyword>
<dbReference type="EMBL" id="MN864865">
    <property type="protein sequence ID" value="QHJ75759.1"/>
    <property type="molecule type" value="Genomic_DNA"/>
</dbReference>
<evidence type="ECO:0000313" key="3">
    <source>
        <dbReference type="Proteomes" id="UP000464274"/>
    </source>
</evidence>
<dbReference type="InterPro" id="IPR038998">
    <property type="entry name" value="HOC"/>
</dbReference>
<reference evidence="2 3" key="1">
    <citation type="submission" date="2019-12" db="EMBL/GenBank/DDBJ databases">
        <title>Developing bacteriophages as a method of controlling the opportunistic pathogen Acinetobacter baumannii in Thai hospitals.</title>
        <authorList>
            <person name="Styles K.M."/>
            <person name="Smith S.E."/>
            <person name="Thummeepak R."/>
            <person name="Leungtongkam U."/>
            <person name="Christie G.S."/>
            <person name="Millard A."/>
            <person name="Moat J."/>
            <person name="Dowson C.C."/>
            <person name="Wellington E.M."/>
            <person name="Sitthisak S."/>
            <person name="Sagona A.P."/>
        </authorList>
    </citation>
    <scope>NUCLEOTIDE SEQUENCE [LARGE SCALE GENOMIC DNA]</scope>
</reference>
<name>A0A6B9SXZ2_9CAUD</name>
<dbReference type="HAMAP" id="MF_04116">
    <property type="entry name" value="HOC_T4"/>
    <property type="match status" value="1"/>
</dbReference>
<accession>A0A6B9SXZ2</accession>
<evidence type="ECO:0000256" key="1">
    <source>
        <dbReference type="HAMAP-Rule" id="MF_04116"/>
    </source>
</evidence>